<dbReference type="InterPro" id="IPR051319">
    <property type="entry name" value="Oligoribo/pAp-PDE_c-di-AMP_PDE"/>
</dbReference>
<evidence type="ECO:0000259" key="2">
    <source>
        <dbReference type="PROSITE" id="PS50887"/>
    </source>
</evidence>
<feature type="domain" description="GGDEF" evidence="2">
    <location>
        <begin position="222"/>
        <end position="351"/>
    </location>
</feature>
<protein>
    <recommendedName>
        <fullName evidence="2">GGDEF domain-containing protein</fullName>
    </recommendedName>
</protein>
<evidence type="ECO:0000313" key="4">
    <source>
        <dbReference type="Proteomes" id="UP000216943"/>
    </source>
</evidence>
<dbReference type="PANTHER" id="PTHR47618">
    <property type="entry name" value="BIFUNCTIONAL OLIGORIBONUCLEASE AND PAP PHOSPHATASE NRNA"/>
    <property type="match status" value="1"/>
</dbReference>
<dbReference type="InterPro" id="IPR003156">
    <property type="entry name" value="DHHA1_dom"/>
</dbReference>
<dbReference type="EMBL" id="NQNY01000008">
    <property type="protein sequence ID" value="PAK21286.1"/>
    <property type="molecule type" value="Genomic_DNA"/>
</dbReference>
<dbReference type="AlphaFoldDB" id="A0A269TJT4"/>
<dbReference type="Pfam" id="PF01368">
    <property type="entry name" value="DHH"/>
    <property type="match status" value="1"/>
</dbReference>
<dbReference type="Gene3D" id="3.90.1640.10">
    <property type="entry name" value="inorganic pyrophosphatase (n-terminal core)"/>
    <property type="match status" value="1"/>
</dbReference>
<reference evidence="4" key="1">
    <citation type="submission" date="2017-08" db="EMBL/GenBank/DDBJ databases">
        <authorList>
            <person name="Alvarez-Ponce D."/>
            <person name="Weitzman C.L."/>
            <person name="Tillett R.L."/>
            <person name="Sandmeier F.C."/>
            <person name="Tracy C.R."/>
        </authorList>
    </citation>
    <scope>NUCLEOTIDE SEQUENCE [LARGE SCALE GENOMIC DNA]</scope>
    <source>
        <strain evidence="4">723</strain>
    </source>
</reference>
<dbReference type="Gene3D" id="3.30.70.270">
    <property type="match status" value="1"/>
</dbReference>
<feature type="transmembrane region" description="Helical" evidence="1">
    <location>
        <begin position="81"/>
        <end position="103"/>
    </location>
</feature>
<proteinExistence type="predicted"/>
<name>A0A269TJT4_9BACT</name>
<sequence length="708" mass="80262">MIIKSKLVANLDFFILKVSKTQIFFDFNGKFSGLKQIILYNKKMKKFYIIGFSVFATAMLGAFIAWLIIEITKDQLQPNLVAIGALALILTAVSVMAFSYFLIRYLTKKNYFINRSFYQYLDKVIAQHKIGVLILNPLSKIVWSSEYLNNELGSNLIDRKLAQVFPEVKDQLVYDDEDDILIKREKNGVTVIYLLKRYNNYNMVTIEDVTVRESIITNYRDEKIAVGEIEIDNYQLYQSVLSEEEIFNIEATIVDLLENLVKEYNIAYRQYVKGKFIIITNNETIEKLIKSEFNFIEQLENNSKLKSNVRLTISMGIARGMYKISELFEVSKSALRQSQSRGGDQVTIYQKDQKPIFFGSKSEISVNYSRTMIKEVARLLEHKLTSKSINKVIVYGHKLADLDAFGSAYAMVWLAKQFGKEAYIQNVTFDNTTKKAIAKYLGKPENLFIKPSTASQMSDENTLVIIVDTAEAKRIENENAFNKVKPENIFVLDHHRVSENVQFCPLQNQYIETTASSASEITTEVISFIKHELKHDAVVSQMLLNGIYMDTNQFQKSTSGPTFNAAALLEFRGASAIEAVELLKVSEENNKIIKKLVDDIKEIKTGFFISYTSNEVPEDIVSIAADEMLRISGRKAVFVIAKIPHSNPALYKMSARGIKTNVQIIAEAVGGGGHYAAAAAVSNEEIEKFVDNIVQAIVSVKYNESNIN</sequence>
<dbReference type="SUPFAM" id="SSF64182">
    <property type="entry name" value="DHH phosphoesterases"/>
    <property type="match status" value="1"/>
</dbReference>
<dbReference type="PANTHER" id="PTHR47618:SF2">
    <property type="entry name" value="CYCLIC-DI-AMP PHOSPHODIESTERASE GDPP"/>
    <property type="match status" value="1"/>
</dbReference>
<dbReference type="PIRSF" id="PIRSF026583">
    <property type="entry name" value="YybT"/>
    <property type="match status" value="1"/>
</dbReference>
<evidence type="ECO:0000256" key="1">
    <source>
        <dbReference type="SAM" id="Phobius"/>
    </source>
</evidence>
<dbReference type="Pfam" id="PF02272">
    <property type="entry name" value="DHHA1"/>
    <property type="match status" value="1"/>
</dbReference>
<evidence type="ECO:0000313" key="3">
    <source>
        <dbReference type="EMBL" id="PAK21286.1"/>
    </source>
</evidence>
<dbReference type="InterPro" id="IPR043128">
    <property type="entry name" value="Rev_trsase/Diguanyl_cyclase"/>
</dbReference>
<organism evidence="3 4">
    <name type="scientific">Mycoplasmopsis agassizii</name>
    <dbReference type="NCBI Taxonomy" id="33922"/>
    <lineage>
        <taxon>Bacteria</taxon>
        <taxon>Bacillati</taxon>
        <taxon>Mycoplasmatota</taxon>
        <taxon>Mycoplasmoidales</taxon>
        <taxon>Metamycoplasmataceae</taxon>
        <taxon>Mycoplasmopsis</taxon>
    </lineage>
</organism>
<keyword evidence="1" id="KW-0472">Membrane</keyword>
<dbReference type="InterPro" id="IPR038763">
    <property type="entry name" value="DHH_sf"/>
</dbReference>
<keyword evidence="1" id="KW-0812">Transmembrane</keyword>
<dbReference type="InterPro" id="IPR000160">
    <property type="entry name" value="GGDEF_dom"/>
</dbReference>
<dbReference type="Proteomes" id="UP000216943">
    <property type="component" value="Unassembled WGS sequence"/>
</dbReference>
<comment type="caution">
    <text evidence="3">The sequence shown here is derived from an EMBL/GenBank/DDBJ whole genome shotgun (WGS) entry which is preliminary data.</text>
</comment>
<accession>A0A269TJT4</accession>
<dbReference type="GO" id="GO:0003676">
    <property type="term" value="F:nucleic acid binding"/>
    <property type="evidence" value="ECO:0007669"/>
    <property type="project" value="InterPro"/>
</dbReference>
<dbReference type="PROSITE" id="PS50887">
    <property type="entry name" value="GGDEF"/>
    <property type="match status" value="1"/>
</dbReference>
<feature type="transmembrane region" description="Helical" evidence="1">
    <location>
        <begin position="47"/>
        <end position="69"/>
    </location>
</feature>
<dbReference type="Pfam" id="PF24898">
    <property type="entry name" value="GGDEF_GdpP"/>
    <property type="match status" value="1"/>
</dbReference>
<dbReference type="Gene3D" id="3.10.310.30">
    <property type="match status" value="1"/>
</dbReference>
<keyword evidence="1" id="KW-1133">Transmembrane helix</keyword>
<dbReference type="InterPro" id="IPR014528">
    <property type="entry name" value="GdpP/PdeA"/>
</dbReference>
<dbReference type="InterPro" id="IPR001667">
    <property type="entry name" value="DDH_dom"/>
</dbReference>
<gene>
    <name evidence="3" type="ORF">CJJ23_02975</name>
</gene>